<gene>
    <name evidence="2" type="ORF">BS50DRAFT_576721</name>
</gene>
<dbReference type="OrthoDB" id="5407645at2759"/>
<reference evidence="2 3" key="1">
    <citation type="journal article" date="2018" name="Front. Microbiol.">
        <title>Genome-Wide Analysis of Corynespora cassiicola Leaf Fall Disease Putative Effectors.</title>
        <authorList>
            <person name="Lopez D."/>
            <person name="Ribeiro S."/>
            <person name="Label P."/>
            <person name="Fumanal B."/>
            <person name="Venisse J.S."/>
            <person name="Kohler A."/>
            <person name="de Oliveira R.R."/>
            <person name="Labutti K."/>
            <person name="Lipzen A."/>
            <person name="Lail K."/>
            <person name="Bauer D."/>
            <person name="Ohm R.A."/>
            <person name="Barry K.W."/>
            <person name="Spatafora J."/>
            <person name="Grigoriev I.V."/>
            <person name="Martin F.M."/>
            <person name="Pujade-Renaud V."/>
        </authorList>
    </citation>
    <scope>NUCLEOTIDE SEQUENCE [LARGE SCALE GENOMIC DNA]</scope>
    <source>
        <strain evidence="2 3">Philippines</strain>
    </source>
</reference>
<organism evidence="2 3">
    <name type="scientific">Corynespora cassiicola Philippines</name>
    <dbReference type="NCBI Taxonomy" id="1448308"/>
    <lineage>
        <taxon>Eukaryota</taxon>
        <taxon>Fungi</taxon>
        <taxon>Dikarya</taxon>
        <taxon>Ascomycota</taxon>
        <taxon>Pezizomycotina</taxon>
        <taxon>Dothideomycetes</taxon>
        <taxon>Pleosporomycetidae</taxon>
        <taxon>Pleosporales</taxon>
        <taxon>Corynesporascaceae</taxon>
        <taxon>Corynespora</taxon>
    </lineage>
</organism>
<accession>A0A2T2NFF2</accession>
<proteinExistence type="predicted"/>
<evidence type="ECO:0000313" key="3">
    <source>
        <dbReference type="Proteomes" id="UP000240883"/>
    </source>
</evidence>
<feature type="region of interest" description="Disordered" evidence="1">
    <location>
        <begin position="82"/>
        <end position="122"/>
    </location>
</feature>
<protein>
    <submittedName>
        <fullName evidence="2">Uncharacterized protein</fullName>
    </submittedName>
</protein>
<dbReference type="AlphaFoldDB" id="A0A2T2NFF2"/>
<evidence type="ECO:0000313" key="2">
    <source>
        <dbReference type="EMBL" id="PSN64110.1"/>
    </source>
</evidence>
<evidence type="ECO:0000256" key="1">
    <source>
        <dbReference type="SAM" id="MobiDB-lite"/>
    </source>
</evidence>
<name>A0A2T2NFF2_CORCC</name>
<keyword evidence="3" id="KW-1185">Reference proteome</keyword>
<sequence length="122" mass="13727">MLKAAKSSLVAAAVEAVRCRHEPGPWSGQKGKRVATAAMTGAAYGALRNGRLRKEGKLPIADAAVTGIYAVDFFKRVLRQTDHEKGAEEARKQRGAYDQDYDRGYDRGYDRDYDDREYSRRR</sequence>
<dbReference type="EMBL" id="KZ678139">
    <property type="protein sequence ID" value="PSN64110.1"/>
    <property type="molecule type" value="Genomic_DNA"/>
</dbReference>
<dbReference type="Proteomes" id="UP000240883">
    <property type="component" value="Unassembled WGS sequence"/>
</dbReference>